<keyword evidence="2" id="KW-1185">Reference proteome</keyword>
<accession>A0ABR8RXT5</accession>
<dbReference type="RefSeq" id="WP_191717087.1">
    <property type="nucleotide sequence ID" value="NZ_JACSQP010000001.1"/>
</dbReference>
<comment type="caution">
    <text evidence="1">The sequence shown here is derived from an EMBL/GenBank/DDBJ whole genome shotgun (WGS) entry which is preliminary data.</text>
</comment>
<reference evidence="1 2" key="1">
    <citation type="submission" date="2020-08" db="EMBL/GenBank/DDBJ databases">
        <title>A Genomic Blueprint of the Chicken Gut Microbiome.</title>
        <authorList>
            <person name="Gilroy R."/>
            <person name="Ravi A."/>
            <person name="Getino M."/>
            <person name="Pursley I."/>
            <person name="Horton D.L."/>
            <person name="Alikhan N.-F."/>
            <person name="Baker D."/>
            <person name="Gharbi K."/>
            <person name="Hall N."/>
            <person name="Watson M."/>
            <person name="Adriaenssens E.M."/>
            <person name="Foster-Nyarko E."/>
            <person name="Jarju S."/>
            <person name="Secka A."/>
            <person name="Antonio M."/>
            <person name="Oren A."/>
            <person name="Chaudhuri R."/>
            <person name="La Ragione R.M."/>
            <person name="Hildebrand F."/>
            <person name="Pallen M.J."/>
        </authorList>
    </citation>
    <scope>NUCLEOTIDE SEQUENCE [LARGE SCALE GENOMIC DNA]</scope>
    <source>
        <strain evidence="1 2">Sa4CUA7</strain>
    </source>
</reference>
<dbReference type="InterPro" id="IPR011009">
    <property type="entry name" value="Kinase-like_dom_sf"/>
</dbReference>
<gene>
    <name evidence="1" type="ORF">H9651_00155</name>
</gene>
<dbReference type="Proteomes" id="UP000648352">
    <property type="component" value="Unassembled WGS sequence"/>
</dbReference>
<sequence>MTSLSAPPRRVGWDEIPAQVRDAVADLLGSPVVAARSQSGGFSPGSADRVLCADGRRAFVKTATADRNPQVVGIHRREAAVAAVLPGGVPAPRLIGTAGGDDWIALAFEEIDGASPRLPWQPDALEATLDAFARVAAAPLDAAARRVLRPIDGHVAELAGGWARLLADPPTDDHTHAPSGEPGHPLTAALTDPDVAWAWERAPRWAAAAPDVVAQCRGESLVHYDARSDNILLDAAGTAVLVDWPWAARGAPWFDAVLLLVDVRMHDADADIARLRATHPVFAAADDAAVAGVLAAFAGFMLDAGRRPAPPGLPTLSEFQLTQGAVACCLLREQLGA</sequence>
<evidence type="ECO:0000313" key="1">
    <source>
        <dbReference type="EMBL" id="MBD7956049.1"/>
    </source>
</evidence>
<dbReference type="Gene3D" id="3.90.1200.10">
    <property type="match status" value="1"/>
</dbReference>
<name>A0ABR8RXT5_9MICO</name>
<organism evidence="1 2">
    <name type="scientific">Microbacterium pullorum</name>
    <dbReference type="NCBI Taxonomy" id="2762236"/>
    <lineage>
        <taxon>Bacteria</taxon>
        <taxon>Bacillati</taxon>
        <taxon>Actinomycetota</taxon>
        <taxon>Actinomycetes</taxon>
        <taxon>Micrococcales</taxon>
        <taxon>Microbacteriaceae</taxon>
        <taxon>Microbacterium</taxon>
    </lineage>
</organism>
<dbReference type="EMBL" id="JACSQP010000001">
    <property type="protein sequence ID" value="MBD7956049.1"/>
    <property type="molecule type" value="Genomic_DNA"/>
</dbReference>
<protein>
    <submittedName>
        <fullName evidence="1">Phosphotransferase</fullName>
    </submittedName>
</protein>
<dbReference type="Gene3D" id="3.30.200.20">
    <property type="entry name" value="Phosphorylase Kinase, domain 1"/>
    <property type="match status" value="1"/>
</dbReference>
<evidence type="ECO:0000313" key="2">
    <source>
        <dbReference type="Proteomes" id="UP000648352"/>
    </source>
</evidence>
<proteinExistence type="predicted"/>
<dbReference type="SUPFAM" id="SSF56112">
    <property type="entry name" value="Protein kinase-like (PK-like)"/>
    <property type="match status" value="1"/>
</dbReference>